<comment type="subcellular location">
    <subcellularLocation>
        <location evidence="2">Cytoplasm</location>
    </subcellularLocation>
</comment>
<feature type="domain" description="PPIase FKBP-type" evidence="11">
    <location>
        <begin position="7"/>
        <end position="81"/>
    </location>
</feature>
<dbReference type="RefSeq" id="WP_092063740.1">
    <property type="nucleotide sequence ID" value="NZ_FNIN01000002.1"/>
</dbReference>
<keyword evidence="7 9" id="KW-0413">Isomerase</keyword>
<comment type="function">
    <text evidence="8">Also involved in hydrogenase metallocenter assembly, probably by participating in the nickel insertion step. This function in hydrogenase biosynthesis requires chaperone activity and the presence of the metal-binding domain, but not PPIase activity.</text>
</comment>
<evidence type="ECO:0000256" key="5">
    <source>
        <dbReference type="ARBA" id="ARBA00023110"/>
    </source>
</evidence>
<name>A0A1H0BW80_9BACT</name>
<evidence type="ECO:0000259" key="11">
    <source>
        <dbReference type="PROSITE" id="PS50059"/>
    </source>
</evidence>
<dbReference type="GO" id="GO:0005737">
    <property type="term" value="C:cytoplasm"/>
    <property type="evidence" value="ECO:0007669"/>
    <property type="project" value="UniProtKB-SubCell"/>
</dbReference>
<evidence type="ECO:0000256" key="2">
    <source>
        <dbReference type="ARBA" id="ARBA00004496"/>
    </source>
</evidence>
<evidence type="ECO:0000256" key="7">
    <source>
        <dbReference type="ARBA" id="ARBA00023235"/>
    </source>
</evidence>
<dbReference type="PROSITE" id="PS50059">
    <property type="entry name" value="FKBP_PPIASE"/>
    <property type="match status" value="1"/>
</dbReference>
<keyword evidence="13" id="KW-1185">Reference proteome</keyword>
<sequence>MSKIAEGTQVSVHYTGKLADGTVFDSSEGREPLTFTIGQKQVIPGFEEAVAEMEVGEKKTITIPCEQAYGPKREDMIIDIPLETVPEDIPREVGQQILLRSPEGQEFPAFIVEVKEDALTIDANHPLAGEDLVFEIELVSA</sequence>
<evidence type="ECO:0000256" key="8">
    <source>
        <dbReference type="ARBA" id="ARBA00037071"/>
    </source>
</evidence>
<dbReference type="PANTHER" id="PTHR47861">
    <property type="entry name" value="FKBP-TYPE PEPTIDYL-PROLYL CIS-TRANS ISOMERASE SLYD"/>
    <property type="match status" value="1"/>
</dbReference>
<evidence type="ECO:0000256" key="4">
    <source>
        <dbReference type="ARBA" id="ARBA00022490"/>
    </source>
</evidence>
<comment type="catalytic activity">
    <reaction evidence="1 9 10">
        <text>[protein]-peptidylproline (omega=180) = [protein]-peptidylproline (omega=0)</text>
        <dbReference type="Rhea" id="RHEA:16237"/>
        <dbReference type="Rhea" id="RHEA-COMP:10747"/>
        <dbReference type="Rhea" id="RHEA-COMP:10748"/>
        <dbReference type="ChEBI" id="CHEBI:83833"/>
        <dbReference type="ChEBI" id="CHEBI:83834"/>
        <dbReference type="EC" id="5.2.1.8"/>
    </reaction>
</comment>
<evidence type="ECO:0000256" key="6">
    <source>
        <dbReference type="ARBA" id="ARBA00023186"/>
    </source>
</evidence>
<dbReference type="Gene3D" id="3.10.50.40">
    <property type="match status" value="1"/>
</dbReference>
<reference evidence="12 13" key="1">
    <citation type="submission" date="2016-10" db="EMBL/GenBank/DDBJ databases">
        <authorList>
            <person name="de Groot N.N."/>
        </authorList>
    </citation>
    <scope>NUCLEOTIDE SEQUENCE [LARGE SCALE GENOMIC DNA]</scope>
    <source>
        <strain evidence="12 13">DSM 15269</strain>
    </source>
</reference>
<dbReference type="Proteomes" id="UP000199602">
    <property type="component" value="Unassembled WGS sequence"/>
</dbReference>
<dbReference type="EMBL" id="FNIN01000002">
    <property type="protein sequence ID" value="SDN49931.1"/>
    <property type="molecule type" value="Genomic_DNA"/>
</dbReference>
<proteinExistence type="inferred from homology"/>
<comment type="similarity">
    <text evidence="3 10">Belongs to the FKBP-type PPIase family.</text>
</comment>
<dbReference type="GO" id="GO:0003755">
    <property type="term" value="F:peptidyl-prolyl cis-trans isomerase activity"/>
    <property type="evidence" value="ECO:0007669"/>
    <property type="project" value="UniProtKB-UniRule"/>
</dbReference>
<gene>
    <name evidence="12" type="ORF">SAMN04488516_102316</name>
</gene>
<dbReference type="AlphaFoldDB" id="A0A1H0BW80"/>
<evidence type="ECO:0000256" key="10">
    <source>
        <dbReference type="RuleBase" id="RU003915"/>
    </source>
</evidence>
<evidence type="ECO:0000256" key="3">
    <source>
        <dbReference type="ARBA" id="ARBA00006577"/>
    </source>
</evidence>
<evidence type="ECO:0000313" key="12">
    <source>
        <dbReference type="EMBL" id="SDN49931.1"/>
    </source>
</evidence>
<dbReference type="OrthoDB" id="9808891at2"/>
<evidence type="ECO:0000313" key="13">
    <source>
        <dbReference type="Proteomes" id="UP000199602"/>
    </source>
</evidence>
<accession>A0A1H0BW80</accession>
<keyword evidence="4" id="KW-0963">Cytoplasm</keyword>
<keyword evidence="5 9" id="KW-0697">Rotamase</keyword>
<protein>
    <recommendedName>
        <fullName evidence="10">Peptidyl-prolyl cis-trans isomerase</fullName>
        <ecNumber evidence="10">5.2.1.8</ecNumber>
    </recommendedName>
</protein>
<evidence type="ECO:0000256" key="1">
    <source>
        <dbReference type="ARBA" id="ARBA00000971"/>
    </source>
</evidence>
<dbReference type="GO" id="GO:0042026">
    <property type="term" value="P:protein refolding"/>
    <property type="evidence" value="ECO:0007669"/>
    <property type="project" value="UniProtKB-ARBA"/>
</dbReference>
<organism evidence="12 13">
    <name type="scientific">Desulfonauticus submarinus</name>
    <dbReference type="NCBI Taxonomy" id="206665"/>
    <lineage>
        <taxon>Bacteria</taxon>
        <taxon>Pseudomonadati</taxon>
        <taxon>Thermodesulfobacteriota</taxon>
        <taxon>Desulfovibrionia</taxon>
        <taxon>Desulfovibrionales</taxon>
        <taxon>Desulfonauticaceae</taxon>
        <taxon>Desulfonauticus</taxon>
    </lineage>
</organism>
<dbReference type="SUPFAM" id="SSF54534">
    <property type="entry name" value="FKBP-like"/>
    <property type="match status" value="1"/>
</dbReference>
<dbReference type="PANTHER" id="PTHR47861:SF3">
    <property type="entry name" value="FKBP-TYPE PEPTIDYL-PROLYL CIS-TRANS ISOMERASE SLYD"/>
    <property type="match status" value="1"/>
</dbReference>
<dbReference type="EC" id="5.2.1.8" evidence="10"/>
<dbReference type="STRING" id="206665.SAMN04488516_102316"/>
<dbReference type="InterPro" id="IPR046357">
    <property type="entry name" value="PPIase_dom_sf"/>
</dbReference>
<evidence type="ECO:0000256" key="9">
    <source>
        <dbReference type="PROSITE-ProRule" id="PRU00277"/>
    </source>
</evidence>
<keyword evidence="6" id="KW-0143">Chaperone</keyword>
<dbReference type="Pfam" id="PF00254">
    <property type="entry name" value="FKBP_C"/>
    <property type="match status" value="1"/>
</dbReference>
<dbReference type="InterPro" id="IPR001179">
    <property type="entry name" value="PPIase_FKBP_dom"/>
</dbReference>